<evidence type="ECO:0000256" key="1">
    <source>
        <dbReference type="SAM" id="MobiDB-lite"/>
    </source>
</evidence>
<sequence>MDLGCRRCSEYSDEAGVNTRKCLTDPGPEAQHQTGAWPYKLVTCLLTRGVHPLQPQGLLDSQISPINGTSSSSARHDAGGPKRSKALATTPAGGAPLLIHSLWPRAIPYLILTPPPVLSTARSGAHSAGHAISLRSRTPLVGVQFERSAQLPDVPRSHSSQSAPRRCAGPTPSASPDPLGSGPATRELRCSDFMSLESCSVRLINEAVVLFAGFYSGLEWRRI</sequence>
<name>A0AAV7W830_PLEWA</name>
<feature type="compositionally biased region" description="Polar residues" evidence="1">
    <location>
        <begin position="59"/>
        <end position="73"/>
    </location>
</feature>
<feature type="region of interest" description="Disordered" evidence="1">
    <location>
        <begin position="56"/>
        <end position="89"/>
    </location>
</feature>
<dbReference type="Proteomes" id="UP001066276">
    <property type="component" value="Chromosome 1_2"/>
</dbReference>
<reference evidence="2" key="1">
    <citation type="journal article" date="2022" name="bioRxiv">
        <title>Sequencing and chromosome-scale assembly of the giantPleurodeles waltlgenome.</title>
        <authorList>
            <person name="Brown T."/>
            <person name="Elewa A."/>
            <person name="Iarovenko S."/>
            <person name="Subramanian E."/>
            <person name="Araus A.J."/>
            <person name="Petzold A."/>
            <person name="Susuki M."/>
            <person name="Suzuki K.-i.T."/>
            <person name="Hayashi T."/>
            <person name="Toyoda A."/>
            <person name="Oliveira C."/>
            <person name="Osipova E."/>
            <person name="Leigh N.D."/>
            <person name="Simon A."/>
            <person name="Yun M.H."/>
        </authorList>
    </citation>
    <scope>NUCLEOTIDE SEQUENCE</scope>
    <source>
        <strain evidence="2">20211129_DDA</strain>
        <tissue evidence="2">Liver</tissue>
    </source>
</reference>
<organism evidence="2 3">
    <name type="scientific">Pleurodeles waltl</name>
    <name type="common">Iberian ribbed newt</name>
    <dbReference type="NCBI Taxonomy" id="8319"/>
    <lineage>
        <taxon>Eukaryota</taxon>
        <taxon>Metazoa</taxon>
        <taxon>Chordata</taxon>
        <taxon>Craniata</taxon>
        <taxon>Vertebrata</taxon>
        <taxon>Euteleostomi</taxon>
        <taxon>Amphibia</taxon>
        <taxon>Batrachia</taxon>
        <taxon>Caudata</taxon>
        <taxon>Salamandroidea</taxon>
        <taxon>Salamandridae</taxon>
        <taxon>Pleurodelinae</taxon>
        <taxon>Pleurodeles</taxon>
    </lineage>
</organism>
<keyword evidence="3" id="KW-1185">Reference proteome</keyword>
<evidence type="ECO:0000313" key="2">
    <source>
        <dbReference type="EMBL" id="KAJ1208727.1"/>
    </source>
</evidence>
<feature type="region of interest" description="Disordered" evidence="1">
    <location>
        <begin position="148"/>
        <end position="183"/>
    </location>
</feature>
<protein>
    <submittedName>
        <fullName evidence="2">Uncharacterized protein</fullName>
    </submittedName>
</protein>
<proteinExistence type="predicted"/>
<comment type="caution">
    <text evidence="2">The sequence shown here is derived from an EMBL/GenBank/DDBJ whole genome shotgun (WGS) entry which is preliminary data.</text>
</comment>
<dbReference type="AlphaFoldDB" id="A0AAV7W830"/>
<gene>
    <name evidence="2" type="ORF">NDU88_004110</name>
</gene>
<dbReference type="EMBL" id="JANPWB010000002">
    <property type="protein sequence ID" value="KAJ1208727.1"/>
    <property type="molecule type" value="Genomic_DNA"/>
</dbReference>
<accession>A0AAV7W830</accession>
<evidence type="ECO:0000313" key="3">
    <source>
        <dbReference type="Proteomes" id="UP001066276"/>
    </source>
</evidence>